<keyword evidence="1" id="KW-0812">Transmembrane</keyword>
<dbReference type="EMBL" id="CCKQ01019361">
    <property type="protein sequence ID" value="CDW91375.1"/>
    <property type="molecule type" value="Genomic_DNA"/>
</dbReference>
<feature type="transmembrane region" description="Helical" evidence="1">
    <location>
        <begin position="199"/>
        <end position="220"/>
    </location>
</feature>
<keyword evidence="1" id="KW-1133">Transmembrane helix</keyword>
<dbReference type="InParanoid" id="A0A078BA49"/>
<feature type="transmembrane region" description="Helical" evidence="1">
    <location>
        <begin position="160"/>
        <end position="179"/>
    </location>
</feature>
<accession>A0A078BA49</accession>
<keyword evidence="3" id="KW-1185">Reference proteome</keyword>
<feature type="transmembrane region" description="Helical" evidence="1">
    <location>
        <begin position="258"/>
        <end position="282"/>
    </location>
</feature>
<reference evidence="2 3" key="1">
    <citation type="submission" date="2014-06" db="EMBL/GenBank/DDBJ databases">
        <authorList>
            <person name="Swart Estienne"/>
        </authorList>
    </citation>
    <scope>NUCLEOTIDE SEQUENCE [LARGE SCALE GENOMIC DNA]</scope>
    <source>
        <strain evidence="2 3">130c</strain>
    </source>
</reference>
<sequence>MNGSYASENEDYQLVDKNDNTADQGILDIKETTFNNLNQKNFDSLNDDSHKRPTVSTLYDQSSDQLLEFQRSSMGNNKTYFNQSDEVKLHSLQTVYPTDLKDVDEQNISKSFFRNCCKKDINAKDNQGIGFFAASSALLCRIVGVSSRTFYYLLSEWDISVNYFIVYYSWVLLLLVLLIPVQCQMNRDYNGYKGFKTSIVSVTAAFIFYLVILGSIWVMVDDLQCNNYCKDNNICKDGSITTNCIYYFAIFRQFDKSFAVSAFIIIIFKATIQGILTMHIALEQICILFDEIFYQSLTSNVLLNVIKKPDNQNNRYDIKEVFSRIYQIKDDKSSQDPSEETNTTNNDLYKKLSLYDELKQKKYWMAHMNIPKRYRYFLATILFLVNFLIIGFRIQITTFINLLGSSTIPLLIYCYPGYLYYRYKIVNNHKNERNSIIVGRLSLAFGIFGLMLIFCYLSVYLFNISTYANI</sequence>
<dbReference type="Proteomes" id="UP000039865">
    <property type="component" value="Unassembled WGS sequence"/>
</dbReference>
<dbReference type="AlphaFoldDB" id="A0A078BA49"/>
<evidence type="ECO:0000256" key="1">
    <source>
        <dbReference type="SAM" id="Phobius"/>
    </source>
</evidence>
<feature type="transmembrane region" description="Helical" evidence="1">
    <location>
        <begin position="376"/>
        <end position="396"/>
    </location>
</feature>
<keyword evidence="1" id="KW-0472">Membrane</keyword>
<proteinExistence type="predicted"/>
<gene>
    <name evidence="2" type="primary">Contig5544.g5928</name>
    <name evidence="2" type="ORF">STYLEM_20530</name>
</gene>
<feature type="transmembrane region" description="Helical" evidence="1">
    <location>
        <begin position="441"/>
        <end position="462"/>
    </location>
</feature>
<evidence type="ECO:0000313" key="2">
    <source>
        <dbReference type="EMBL" id="CDW91375.1"/>
    </source>
</evidence>
<protein>
    <submittedName>
        <fullName evidence="2">Uncharacterized protein</fullName>
    </submittedName>
</protein>
<organism evidence="2 3">
    <name type="scientific">Stylonychia lemnae</name>
    <name type="common">Ciliate</name>
    <dbReference type="NCBI Taxonomy" id="5949"/>
    <lineage>
        <taxon>Eukaryota</taxon>
        <taxon>Sar</taxon>
        <taxon>Alveolata</taxon>
        <taxon>Ciliophora</taxon>
        <taxon>Intramacronucleata</taxon>
        <taxon>Spirotrichea</taxon>
        <taxon>Stichotrichia</taxon>
        <taxon>Sporadotrichida</taxon>
        <taxon>Oxytrichidae</taxon>
        <taxon>Stylonychinae</taxon>
        <taxon>Stylonychia</taxon>
    </lineage>
</organism>
<evidence type="ECO:0000313" key="3">
    <source>
        <dbReference type="Proteomes" id="UP000039865"/>
    </source>
</evidence>
<feature type="transmembrane region" description="Helical" evidence="1">
    <location>
        <begin position="402"/>
        <end position="421"/>
    </location>
</feature>
<feature type="transmembrane region" description="Helical" evidence="1">
    <location>
        <begin position="128"/>
        <end position="154"/>
    </location>
</feature>
<name>A0A078BA49_STYLE</name>